<evidence type="ECO:0000256" key="1">
    <source>
        <dbReference type="ARBA" id="ARBA00022723"/>
    </source>
</evidence>
<dbReference type="Pfam" id="PF02126">
    <property type="entry name" value="PTE"/>
    <property type="match status" value="1"/>
</dbReference>
<dbReference type="InterPro" id="IPR032466">
    <property type="entry name" value="Metal_Hydrolase"/>
</dbReference>
<evidence type="ECO:0000256" key="2">
    <source>
        <dbReference type="ARBA" id="ARBA00022801"/>
    </source>
</evidence>
<dbReference type="PANTHER" id="PTHR10819">
    <property type="entry name" value="PHOSPHOTRIESTERASE-RELATED"/>
    <property type="match status" value="1"/>
</dbReference>
<evidence type="ECO:0000313" key="4">
    <source>
        <dbReference type="EMBL" id="MDQ0252789.1"/>
    </source>
</evidence>
<sequence>MSFIRTLRGDISPSELGFTYSHEHIVCRPDYWVQRGEDDLLLDDKDKSKLDVQDFKSHGGRSIVDATAVDYGRDVPAVKEISDELDIHIIGTAGFNKSFLWDAKIKEELKPIIGNYDTYENWIEQASINGITEFVIREVEEGLEGTPFRAGQVKFGTGYNRISPLEEKTLRAVARAHHETKAPVHSHTEVGTMALEQIELLKSENVNLECLSIGHMDRNPDPYYHEQIAKTGAYLSFDGIAKIKYAPESTRIHCILDLVRKGYEDQILVSGDTARKTYLKHYDHGLGFEYIIAKWVPRFIDEANQNGFDGEKLIQKFFVENPARCFTFKK</sequence>
<dbReference type="PIRSF" id="PIRSF016839">
    <property type="entry name" value="PhP"/>
    <property type="match status" value="1"/>
</dbReference>
<dbReference type="PROSITE" id="PS51347">
    <property type="entry name" value="PHOSPHOTRIESTERASE_2"/>
    <property type="match status" value="1"/>
</dbReference>
<dbReference type="SUPFAM" id="SSF51556">
    <property type="entry name" value="Metallo-dependent hydrolases"/>
    <property type="match status" value="1"/>
</dbReference>
<comment type="caution">
    <text evidence="4">The sequence shown here is derived from an EMBL/GenBank/DDBJ whole genome shotgun (WGS) entry which is preliminary data.</text>
</comment>
<keyword evidence="1" id="KW-0479">Metal-binding</keyword>
<evidence type="ECO:0000313" key="5">
    <source>
        <dbReference type="Proteomes" id="UP001230005"/>
    </source>
</evidence>
<keyword evidence="5" id="KW-1185">Reference proteome</keyword>
<feature type="modified residue" description="N6-carboxylysine" evidence="3">
    <location>
        <position position="154"/>
    </location>
</feature>
<proteinExistence type="inferred from homology"/>
<evidence type="ECO:0000256" key="3">
    <source>
        <dbReference type="PROSITE-ProRule" id="PRU00679"/>
    </source>
</evidence>
<dbReference type="PANTHER" id="PTHR10819:SF3">
    <property type="entry name" value="PHOSPHOTRIESTERASE-RELATED PROTEIN"/>
    <property type="match status" value="1"/>
</dbReference>
<dbReference type="EMBL" id="JAUSUG010000001">
    <property type="protein sequence ID" value="MDQ0252789.1"/>
    <property type="molecule type" value="Genomic_DNA"/>
</dbReference>
<organism evidence="4 5">
    <name type="scientific">Evansella vedderi</name>
    <dbReference type="NCBI Taxonomy" id="38282"/>
    <lineage>
        <taxon>Bacteria</taxon>
        <taxon>Bacillati</taxon>
        <taxon>Bacillota</taxon>
        <taxon>Bacilli</taxon>
        <taxon>Bacillales</taxon>
        <taxon>Bacillaceae</taxon>
        <taxon>Evansella</taxon>
    </lineage>
</organism>
<comment type="similarity">
    <text evidence="3">Belongs to the metallo-dependent hydrolases superfamily. Phosphotriesterase family.</text>
</comment>
<keyword evidence="2" id="KW-0378">Hydrolase</keyword>
<reference evidence="4 5" key="1">
    <citation type="submission" date="2023-07" db="EMBL/GenBank/DDBJ databases">
        <title>Genomic Encyclopedia of Type Strains, Phase IV (KMG-IV): sequencing the most valuable type-strain genomes for metagenomic binning, comparative biology and taxonomic classification.</title>
        <authorList>
            <person name="Goeker M."/>
        </authorList>
    </citation>
    <scope>NUCLEOTIDE SEQUENCE [LARGE SCALE GENOMIC DNA]</scope>
    <source>
        <strain evidence="4 5">DSM 9768</strain>
    </source>
</reference>
<dbReference type="RefSeq" id="WP_307320609.1">
    <property type="nucleotide sequence ID" value="NZ_JAUSUG010000001.1"/>
</dbReference>
<dbReference type="Proteomes" id="UP001230005">
    <property type="component" value="Unassembled WGS sequence"/>
</dbReference>
<accession>A0ABT9ZPL5</accession>
<dbReference type="CDD" id="cd00530">
    <property type="entry name" value="PTE"/>
    <property type="match status" value="1"/>
</dbReference>
<dbReference type="Gene3D" id="3.20.20.140">
    <property type="entry name" value="Metal-dependent hydrolases"/>
    <property type="match status" value="1"/>
</dbReference>
<dbReference type="InterPro" id="IPR001559">
    <property type="entry name" value="Phosphotriesterase"/>
</dbReference>
<name>A0ABT9ZPL5_9BACI</name>
<gene>
    <name evidence="4" type="ORF">J2S74_000161</name>
</gene>
<protein>
    <submittedName>
        <fullName evidence="4">Phosphotriesterase-related protein</fullName>
    </submittedName>
</protein>